<keyword evidence="2" id="KW-1185">Reference proteome</keyword>
<sequence length="111" mass="12326">MFAQLLIIIQLLPFCLASYIADFHWLHGYHYIPMTQNRRNFLAAPEGEDSKFSDAIPLQPPAYRVTKSHEIVPLAESDASAPEVISETVSASLIIAPSRDKITKSITDNNG</sequence>
<proteinExistence type="predicted"/>
<evidence type="ECO:0000313" key="3">
    <source>
        <dbReference type="WBParaSite" id="sdigi.contig233.g6465.t1"/>
    </source>
</evidence>
<protein>
    <submittedName>
        <fullName evidence="3">Secreted protein</fullName>
    </submittedName>
</protein>
<dbReference type="AlphaFoldDB" id="A0A915PT17"/>
<feature type="chain" id="PRO_5037915731" evidence="1">
    <location>
        <begin position="18"/>
        <end position="111"/>
    </location>
</feature>
<organism evidence="2 3">
    <name type="scientific">Setaria digitata</name>
    <dbReference type="NCBI Taxonomy" id="48799"/>
    <lineage>
        <taxon>Eukaryota</taxon>
        <taxon>Metazoa</taxon>
        <taxon>Ecdysozoa</taxon>
        <taxon>Nematoda</taxon>
        <taxon>Chromadorea</taxon>
        <taxon>Rhabditida</taxon>
        <taxon>Spirurina</taxon>
        <taxon>Spiruromorpha</taxon>
        <taxon>Filarioidea</taxon>
        <taxon>Setariidae</taxon>
        <taxon>Setaria</taxon>
    </lineage>
</organism>
<accession>A0A915PT17</accession>
<feature type="signal peptide" evidence="1">
    <location>
        <begin position="1"/>
        <end position="17"/>
    </location>
</feature>
<dbReference type="Proteomes" id="UP000887581">
    <property type="component" value="Unplaced"/>
</dbReference>
<keyword evidence="1" id="KW-0732">Signal</keyword>
<dbReference type="WBParaSite" id="sdigi.contig233.g6465.t1">
    <property type="protein sequence ID" value="sdigi.contig233.g6465.t1"/>
    <property type="gene ID" value="sdigi.contig233.g6465"/>
</dbReference>
<evidence type="ECO:0000256" key="1">
    <source>
        <dbReference type="SAM" id="SignalP"/>
    </source>
</evidence>
<reference evidence="3" key="1">
    <citation type="submission" date="2022-11" db="UniProtKB">
        <authorList>
            <consortium name="WormBaseParasite"/>
        </authorList>
    </citation>
    <scope>IDENTIFICATION</scope>
</reference>
<evidence type="ECO:0000313" key="2">
    <source>
        <dbReference type="Proteomes" id="UP000887581"/>
    </source>
</evidence>
<name>A0A915PT17_9BILA</name>